<reference evidence="2 3" key="1">
    <citation type="submission" date="2020-07" db="EMBL/GenBank/DDBJ databases">
        <title>Sequencing the genomes of 1000 actinobacteria strains.</title>
        <authorList>
            <person name="Klenk H.-P."/>
        </authorList>
    </citation>
    <scope>NUCLEOTIDE SEQUENCE [LARGE SCALE GENOMIC DNA]</scope>
    <source>
        <strain evidence="2 3">DSM 45975</strain>
    </source>
</reference>
<dbReference type="Gene3D" id="3.40.50.150">
    <property type="entry name" value="Vaccinia Virus protein VP39"/>
    <property type="match status" value="1"/>
</dbReference>
<sequence>MSVSEVCRRYRRGDLPSSGVDLGVDATSALLLAVWAHSVGDRATACECAARAARFDPGSEFARLLARYVRDPAGEGVYDSPAAFRAFIRGGGNVGLYERTSAALRAAYDEFRPGCVLDIGVGDGLALMPAVPDSGVHVDLVEPSASLLDEVVGALTHRGISHRACQGTFQEFTCDHDASSWDLVQSSFALQSLPPDDRSRALSWIARHTRVFVLVEFDVAEVVCPYEPGWFRGCVSRVERGLREYGRDRDLVGLGFVLPVILGHFDTAGRTNYECSVRQWEWELREAGFTDVVSRELYDYWWEPAHVVEATR</sequence>
<dbReference type="Proteomes" id="UP000569329">
    <property type="component" value="Unassembled WGS sequence"/>
</dbReference>
<evidence type="ECO:0000313" key="3">
    <source>
        <dbReference type="Proteomes" id="UP000569329"/>
    </source>
</evidence>
<feature type="domain" description="Methyltransferase" evidence="1">
    <location>
        <begin position="116"/>
        <end position="210"/>
    </location>
</feature>
<dbReference type="InterPro" id="IPR041698">
    <property type="entry name" value="Methyltransf_25"/>
</dbReference>
<dbReference type="SUPFAM" id="SSF53335">
    <property type="entry name" value="S-adenosyl-L-methionine-dependent methyltransferases"/>
    <property type="match status" value="1"/>
</dbReference>
<accession>A0A839DWT9</accession>
<protein>
    <recommendedName>
        <fullName evidence="1">Methyltransferase domain-containing protein</fullName>
    </recommendedName>
</protein>
<name>A0A839DWT9_9PSEU</name>
<dbReference type="AlphaFoldDB" id="A0A839DWT9"/>
<dbReference type="Pfam" id="PF13649">
    <property type="entry name" value="Methyltransf_25"/>
    <property type="match status" value="1"/>
</dbReference>
<dbReference type="EMBL" id="JACGWZ010000002">
    <property type="protein sequence ID" value="MBA8824696.1"/>
    <property type="molecule type" value="Genomic_DNA"/>
</dbReference>
<evidence type="ECO:0000313" key="2">
    <source>
        <dbReference type="EMBL" id="MBA8824696.1"/>
    </source>
</evidence>
<dbReference type="CDD" id="cd02440">
    <property type="entry name" value="AdoMet_MTases"/>
    <property type="match status" value="1"/>
</dbReference>
<gene>
    <name evidence="2" type="ORF">FHX42_002043</name>
</gene>
<organism evidence="2 3">
    <name type="scientific">Halosaccharopolyspora lacisalsi</name>
    <dbReference type="NCBI Taxonomy" id="1000566"/>
    <lineage>
        <taxon>Bacteria</taxon>
        <taxon>Bacillati</taxon>
        <taxon>Actinomycetota</taxon>
        <taxon>Actinomycetes</taxon>
        <taxon>Pseudonocardiales</taxon>
        <taxon>Pseudonocardiaceae</taxon>
        <taxon>Halosaccharopolyspora</taxon>
    </lineage>
</organism>
<dbReference type="RefSeq" id="WP_182543926.1">
    <property type="nucleotide sequence ID" value="NZ_JACGWZ010000002.1"/>
</dbReference>
<comment type="caution">
    <text evidence="2">The sequence shown here is derived from an EMBL/GenBank/DDBJ whole genome shotgun (WGS) entry which is preliminary data.</text>
</comment>
<keyword evidence="3" id="KW-1185">Reference proteome</keyword>
<proteinExistence type="predicted"/>
<dbReference type="InterPro" id="IPR029063">
    <property type="entry name" value="SAM-dependent_MTases_sf"/>
</dbReference>
<evidence type="ECO:0000259" key="1">
    <source>
        <dbReference type="Pfam" id="PF13649"/>
    </source>
</evidence>